<proteinExistence type="predicted"/>
<protein>
    <submittedName>
        <fullName evidence="1">DNA polymerase III subunit delta</fullName>
    </submittedName>
</protein>
<evidence type="ECO:0000313" key="1">
    <source>
        <dbReference type="EMBL" id="QZE14151.1"/>
    </source>
</evidence>
<dbReference type="Proteomes" id="UP000826212">
    <property type="component" value="Chromosome"/>
</dbReference>
<keyword evidence="2" id="KW-1185">Reference proteome</keyword>
<organism evidence="1 2">
    <name type="scientific">Halosquirtibacter laminarini</name>
    <dbReference type="NCBI Taxonomy" id="3374600"/>
    <lineage>
        <taxon>Bacteria</taxon>
        <taxon>Pseudomonadati</taxon>
        <taxon>Bacteroidota</taxon>
        <taxon>Bacteroidia</taxon>
        <taxon>Marinilabiliales</taxon>
        <taxon>Prolixibacteraceae</taxon>
        <taxon>Halosquirtibacter</taxon>
    </lineage>
</organism>
<gene>
    <name evidence="1" type="ORF">K4L44_16755</name>
</gene>
<dbReference type="EMBL" id="CP081303">
    <property type="protein sequence ID" value="QZE14151.1"/>
    <property type="molecule type" value="Genomic_DNA"/>
</dbReference>
<sequence>MRLKDIVGHHSTKDRLIQMVEDDRLSHAILLTGASGIGKLSLAIAFLQFVHCKSPINHDSCGTCSSCKKISKLIHPDMHFVFPIVKNKGLEKCDHYLPIWRESLNKNPYLNFNSWLDEIDAGNKQAIIYGNESEEVVKKINLKSYEGGYKSLLIWLPEKLNATSANKLLKLIEEPPSKTIMVFVSQEENKILPTIKSRIQEIRCQPLAPDEMAHYLEQTYPDSDSNMTEVARLAQGSMYQAIKIIKKHSQKEQNLLSFQTLMRLSYSRKVVDIIGWAEEMAQKSRENQKDFILYAQGMVRENFVMNMKQPELVYLDHSQKEWSNKFYPFINDRNVETLYHELDLAFRDVSMNGNSKIIFLHLGLMITKYIRV</sequence>
<name>A0AC61NF32_9BACT</name>
<accession>A0AC61NF32</accession>
<reference evidence="1" key="1">
    <citation type="submission" date="2021-08" db="EMBL/GenBank/DDBJ databases">
        <title>Novel anaerobic bacterium isolated from sea squirt in East Sea, Republic of Korea.</title>
        <authorList>
            <person name="Nguyen T.H."/>
            <person name="Li Z."/>
            <person name="Lee Y.-J."/>
            <person name="Ko J."/>
            <person name="Kim S.-G."/>
        </authorList>
    </citation>
    <scope>NUCLEOTIDE SEQUENCE</scope>
    <source>
        <strain evidence="1">KCTC 25031</strain>
    </source>
</reference>
<evidence type="ECO:0000313" key="2">
    <source>
        <dbReference type="Proteomes" id="UP000826212"/>
    </source>
</evidence>